<feature type="non-terminal residue" evidence="3">
    <location>
        <position position="137"/>
    </location>
</feature>
<keyword evidence="4" id="KW-1185">Reference proteome</keyword>
<dbReference type="Pfam" id="PF10601">
    <property type="entry name" value="zf-LITAF-like"/>
    <property type="match status" value="1"/>
</dbReference>
<keyword evidence="1" id="KW-0812">Transmembrane</keyword>
<dbReference type="PROSITE" id="PS51837">
    <property type="entry name" value="LITAF"/>
    <property type="match status" value="1"/>
</dbReference>
<dbReference type="InterPro" id="IPR006629">
    <property type="entry name" value="LITAF"/>
</dbReference>
<keyword evidence="1" id="KW-0472">Membrane</keyword>
<proteinExistence type="predicted"/>
<dbReference type="AlphaFoldDB" id="A0A7J6T0U4"/>
<keyword evidence="1" id="KW-1133">Transmembrane helix</keyword>
<feature type="transmembrane region" description="Helical" evidence="1">
    <location>
        <begin position="108"/>
        <end position="126"/>
    </location>
</feature>
<feature type="non-terminal residue" evidence="3">
    <location>
        <position position="1"/>
    </location>
</feature>
<dbReference type="EMBL" id="JABANO010014271">
    <property type="protein sequence ID" value="KAF4738859.1"/>
    <property type="molecule type" value="Genomic_DNA"/>
</dbReference>
<evidence type="ECO:0000256" key="1">
    <source>
        <dbReference type="SAM" id="Phobius"/>
    </source>
</evidence>
<protein>
    <recommendedName>
        <fullName evidence="2">LITAF domain-containing protein</fullName>
    </recommendedName>
</protein>
<dbReference type="Proteomes" id="UP000553632">
    <property type="component" value="Unassembled WGS sequence"/>
</dbReference>
<dbReference type="OMA" id="QAFITYP"/>
<reference evidence="3 4" key="1">
    <citation type="submission" date="2020-04" db="EMBL/GenBank/DDBJ databases">
        <title>Perkinsus olseni comparative genomics.</title>
        <authorList>
            <person name="Bogema D.R."/>
        </authorList>
    </citation>
    <scope>NUCLEOTIDE SEQUENCE [LARGE SCALE GENOMIC DNA]</scope>
    <source>
        <strain evidence="3 4">ATCC PRA-207</strain>
    </source>
</reference>
<gene>
    <name evidence="3" type="ORF">FOZ63_032119</name>
</gene>
<evidence type="ECO:0000259" key="2">
    <source>
        <dbReference type="PROSITE" id="PS51837"/>
    </source>
</evidence>
<accession>A0A7J6T0U4</accession>
<organism evidence="3 4">
    <name type="scientific">Perkinsus olseni</name>
    <name type="common">Perkinsus atlanticus</name>
    <dbReference type="NCBI Taxonomy" id="32597"/>
    <lineage>
        <taxon>Eukaryota</taxon>
        <taxon>Sar</taxon>
        <taxon>Alveolata</taxon>
        <taxon>Perkinsozoa</taxon>
        <taxon>Perkinsea</taxon>
        <taxon>Perkinsida</taxon>
        <taxon>Perkinsidae</taxon>
        <taxon>Perkinsus</taxon>
    </lineage>
</organism>
<sequence length="137" mass="14184">AEQAFINYPTVTAPPPGNLAGGEGAGRDNNVRQRYQIAGGVLVPAANNNTVATGNVTVISGGEATLDRIASGGGALTLPTSRPIAMVCPVCKCTVVTRVHYRSGACTLFAAAGLCCTFPLFFWIPFCCSDLKDVIHV</sequence>
<feature type="domain" description="LITAF" evidence="2">
    <location>
        <begin position="67"/>
        <end position="137"/>
    </location>
</feature>
<name>A0A7J6T0U4_PEROL</name>
<comment type="caution">
    <text evidence="3">The sequence shown here is derived from an EMBL/GenBank/DDBJ whole genome shotgun (WGS) entry which is preliminary data.</text>
</comment>
<evidence type="ECO:0000313" key="4">
    <source>
        <dbReference type="Proteomes" id="UP000553632"/>
    </source>
</evidence>
<evidence type="ECO:0000313" key="3">
    <source>
        <dbReference type="EMBL" id="KAF4738859.1"/>
    </source>
</evidence>